<dbReference type="GO" id="GO:0051537">
    <property type="term" value="F:2 iron, 2 sulfur cluster binding"/>
    <property type="evidence" value="ECO:0007669"/>
    <property type="project" value="UniProtKB-KW"/>
</dbReference>
<dbReference type="GO" id="GO:0005506">
    <property type="term" value="F:iron ion binding"/>
    <property type="evidence" value="ECO:0007669"/>
    <property type="project" value="InterPro"/>
</dbReference>
<dbReference type="SUPFAM" id="SSF56003">
    <property type="entry name" value="Molybdenum cofactor-binding domain"/>
    <property type="match status" value="1"/>
</dbReference>
<evidence type="ECO:0000256" key="4">
    <source>
        <dbReference type="ARBA" id="ARBA00022714"/>
    </source>
</evidence>
<dbReference type="Pfam" id="PF03450">
    <property type="entry name" value="CO_deh_flav_C"/>
    <property type="match status" value="1"/>
</dbReference>
<dbReference type="InterPro" id="IPR036683">
    <property type="entry name" value="CO_DH_flav_C_dom_sf"/>
</dbReference>
<keyword evidence="7" id="KW-0732">Signal</keyword>
<dbReference type="PANTHER" id="PTHR45444:SF3">
    <property type="entry name" value="XANTHINE DEHYDROGENASE"/>
    <property type="match status" value="1"/>
</dbReference>
<evidence type="ECO:0000256" key="2">
    <source>
        <dbReference type="ARBA" id="ARBA00001974"/>
    </source>
</evidence>
<comment type="similarity">
    <text evidence="3">Belongs to the xanthine dehydrogenase family.</text>
</comment>
<dbReference type="Gene3D" id="3.90.1170.50">
    <property type="entry name" value="Aldehyde oxidase/xanthine dehydrogenase, a/b hammerhead"/>
    <property type="match status" value="1"/>
</dbReference>
<evidence type="ECO:0000313" key="10">
    <source>
        <dbReference type="EMBL" id="CAI8020058.1"/>
    </source>
</evidence>
<dbReference type="AlphaFoldDB" id="A0AA35RZZ8"/>
<proteinExistence type="inferred from homology"/>
<comment type="cofactor">
    <cofactor evidence="2">
        <name>FAD</name>
        <dbReference type="ChEBI" id="CHEBI:57692"/>
    </cofactor>
</comment>
<accession>A0AA35RZZ8</accession>
<dbReference type="InterPro" id="IPR036856">
    <property type="entry name" value="Ald_Oxase/Xan_DH_a/b_sf"/>
</dbReference>
<dbReference type="FunFam" id="3.30.365.10:FF:000001">
    <property type="entry name" value="Xanthine dehydrogenase oxidase"/>
    <property type="match status" value="1"/>
</dbReference>
<dbReference type="FunFam" id="3.30.390.50:FF:000003">
    <property type="entry name" value="Aldehyde oxidase1"/>
    <property type="match status" value="1"/>
</dbReference>
<evidence type="ECO:0000256" key="5">
    <source>
        <dbReference type="ARBA" id="ARBA00023014"/>
    </source>
</evidence>
<dbReference type="EMBL" id="CASHTH010001798">
    <property type="protein sequence ID" value="CAI8020058.1"/>
    <property type="molecule type" value="Genomic_DNA"/>
</dbReference>
<dbReference type="Pfam" id="PF02738">
    <property type="entry name" value="MoCoBD_1"/>
    <property type="match status" value="1"/>
</dbReference>
<evidence type="ECO:0000313" key="11">
    <source>
        <dbReference type="Proteomes" id="UP001174909"/>
    </source>
</evidence>
<feature type="chain" id="PRO_5041321214" evidence="7">
    <location>
        <begin position="21"/>
        <end position="935"/>
    </location>
</feature>
<keyword evidence="5" id="KW-0411">Iron-sulfur</keyword>
<gene>
    <name evidence="10" type="ORF">GBAR_LOCUS12014</name>
</gene>
<comment type="cofactor">
    <cofactor evidence="6">
        <name>[2Fe-2S] cluster</name>
        <dbReference type="ChEBI" id="CHEBI:190135"/>
    </cofactor>
</comment>
<evidence type="ECO:0000256" key="1">
    <source>
        <dbReference type="ARBA" id="ARBA00001924"/>
    </source>
</evidence>
<evidence type="ECO:0000256" key="6">
    <source>
        <dbReference type="ARBA" id="ARBA00034078"/>
    </source>
</evidence>
<dbReference type="InterPro" id="IPR016208">
    <property type="entry name" value="Ald_Oxase/xanthine_DH-like"/>
</dbReference>
<feature type="domain" description="Aldehyde oxidase/xanthine dehydrogenase a/b hammerhead" evidence="8">
    <location>
        <begin position="216"/>
        <end position="323"/>
    </location>
</feature>
<reference evidence="10" key="1">
    <citation type="submission" date="2023-03" db="EMBL/GenBank/DDBJ databases">
        <authorList>
            <person name="Steffen K."/>
            <person name="Cardenas P."/>
        </authorList>
    </citation>
    <scope>NUCLEOTIDE SEQUENCE</scope>
</reference>
<sequence length="935" mass="101063">MIFFPSDVFVVMAAVGATLSIATSSSTQSVSLWDFLTLDMSKSVIVSMEIPFASADTVFRSYKIMPRSENAHAYVNAAFVMQFNSSTSTVTGEPTLVFGGIQAHDIQATQTAAMLEGANLLQKDTLTTALAKLEGEIVPVTTPVSSSAKYLKSLAISLFYKYYLAVIYDHVDPRVQSAAVPFQRPLSTGTQTYGTKPSEYPVTEPMTKLTALLQTSGEAEYTTDVPPLPHECAAAFVLSPQANCKITGVDFSTAEGMPGFIKGLTAADIPGDNNFMTMGTAEPVLVSDVCEYAGQAVAIVVAETQRQADEIALAVKVSYESQGKPLLTIADAIAAGSYFEDPGRQPIEVGDAKAAIAKSARTVEGTISCDSQYHFHMETQTSLVIPEAEGYMVYSSTQWTQRTQAAVAAVLGINNSSVDVSVRRVGGAYGGKITRSHWIAAACGLAAHATGRPVRMHLDIDTNMKMIGKRIPYYATFTIGCTEDGILNGIEATVYNNCGWCNNDNALGMALDHIDNAYYVPNWLVTPKACKTNIAANTATRSPGTCPGIFIMEGMIDQVARTLGLDPDTVRRANLYKKDQVTPIDIPLTYCNISTLWDDLYSSAEVESRKAAAAKFNEENRWRKRGLSVVPVRFWMEWGWAVPYTVHINIYAADGTVAICHGGVEVGQGINTKVAQVAAKTLGIPLDTISVKPSNTLIGPNDITTGGSITSELCCLGTLRACNELNERISPVRAANPKATWKELVAACNDQGVNLSVENFVEEKTDYQYSYNAYGVGCTEVEIDVLTGELQILRVDILYDCGDSINPDIDVGQVEGAFTMGLGYWLTEKLIFDQDSGQLLTHNTWEYKPPASKDIPIDFRIALLRDAPNPIGILGTKGVGEPPLCLSCSALFAIKRAIENFRAEIKADTVFTLDGPATVEITQQDCLVDPSEFYF</sequence>
<dbReference type="InterPro" id="IPR000674">
    <property type="entry name" value="Ald_Oxase/Xan_DH_a/b"/>
</dbReference>
<dbReference type="SMART" id="SM01008">
    <property type="entry name" value="Ald_Xan_dh_C"/>
    <property type="match status" value="1"/>
</dbReference>
<dbReference type="InterPro" id="IPR046867">
    <property type="entry name" value="AldOxase/xan_DH_MoCoBD2"/>
</dbReference>
<evidence type="ECO:0000259" key="9">
    <source>
        <dbReference type="SMART" id="SM01092"/>
    </source>
</evidence>
<feature type="domain" description="CO dehydrogenase flavoprotein C-terminal" evidence="9">
    <location>
        <begin position="60"/>
        <end position="166"/>
    </location>
</feature>
<keyword evidence="4" id="KW-0408">Iron</keyword>
<evidence type="ECO:0000256" key="7">
    <source>
        <dbReference type="SAM" id="SignalP"/>
    </source>
</evidence>
<dbReference type="GO" id="GO:0016491">
    <property type="term" value="F:oxidoreductase activity"/>
    <property type="evidence" value="ECO:0007669"/>
    <property type="project" value="InterPro"/>
</dbReference>
<name>A0AA35RZZ8_GEOBA</name>
<dbReference type="Pfam" id="PF01315">
    <property type="entry name" value="Ald_Xan_dh_C"/>
    <property type="match status" value="1"/>
</dbReference>
<organism evidence="10 11">
    <name type="scientific">Geodia barretti</name>
    <name type="common">Barrett's horny sponge</name>
    <dbReference type="NCBI Taxonomy" id="519541"/>
    <lineage>
        <taxon>Eukaryota</taxon>
        <taxon>Metazoa</taxon>
        <taxon>Porifera</taxon>
        <taxon>Demospongiae</taxon>
        <taxon>Heteroscleromorpha</taxon>
        <taxon>Tetractinellida</taxon>
        <taxon>Astrophorina</taxon>
        <taxon>Geodiidae</taxon>
        <taxon>Geodia</taxon>
    </lineage>
</organism>
<dbReference type="FunFam" id="3.30.365.10:FF:000008">
    <property type="entry name" value="Aldehyde oxidase1"/>
    <property type="match status" value="1"/>
</dbReference>
<feature type="signal peptide" evidence="7">
    <location>
        <begin position="1"/>
        <end position="20"/>
    </location>
</feature>
<dbReference type="Proteomes" id="UP001174909">
    <property type="component" value="Unassembled WGS sequence"/>
</dbReference>
<protein>
    <submittedName>
        <fullName evidence="10">Xanthine dehydrogenase/oxidase</fullName>
    </submittedName>
</protein>
<evidence type="ECO:0000259" key="8">
    <source>
        <dbReference type="SMART" id="SM01008"/>
    </source>
</evidence>
<dbReference type="InterPro" id="IPR037165">
    <property type="entry name" value="AldOxase/xan_DH_Mopterin-bd_sf"/>
</dbReference>
<dbReference type="SUPFAM" id="SSF54665">
    <property type="entry name" value="CO dehydrogenase molybdoprotein N-domain-like"/>
    <property type="match status" value="1"/>
</dbReference>
<dbReference type="PANTHER" id="PTHR45444">
    <property type="entry name" value="XANTHINE DEHYDROGENASE"/>
    <property type="match status" value="1"/>
</dbReference>
<dbReference type="InterPro" id="IPR005107">
    <property type="entry name" value="CO_DH_flav_C"/>
</dbReference>
<dbReference type="Gene3D" id="3.30.365.10">
    <property type="entry name" value="Aldehyde oxidase/xanthine dehydrogenase, molybdopterin binding domain"/>
    <property type="match status" value="4"/>
</dbReference>
<dbReference type="InterPro" id="IPR008274">
    <property type="entry name" value="AldOxase/xan_DH_MoCoBD1"/>
</dbReference>
<evidence type="ECO:0000256" key="3">
    <source>
        <dbReference type="ARBA" id="ARBA00006849"/>
    </source>
</evidence>
<dbReference type="SUPFAM" id="SSF55447">
    <property type="entry name" value="CO dehydrogenase flavoprotein C-terminal domain-like"/>
    <property type="match status" value="1"/>
</dbReference>
<keyword evidence="11" id="KW-1185">Reference proteome</keyword>
<comment type="cofactor">
    <cofactor evidence="1">
        <name>Mo-molybdopterin</name>
        <dbReference type="ChEBI" id="CHEBI:71302"/>
    </cofactor>
</comment>
<dbReference type="SMART" id="SM01092">
    <property type="entry name" value="CO_deh_flav_C"/>
    <property type="match status" value="1"/>
</dbReference>
<keyword evidence="4" id="KW-0001">2Fe-2S</keyword>
<dbReference type="Pfam" id="PF20256">
    <property type="entry name" value="MoCoBD_2"/>
    <property type="match status" value="1"/>
</dbReference>
<comment type="caution">
    <text evidence="10">The sequence shown here is derived from an EMBL/GenBank/DDBJ whole genome shotgun (WGS) entry which is preliminary data.</text>
</comment>
<dbReference type="Gene3D" id="3.30.390.50">
    <property type="entry name" value="CO dehydrogenase flavoprotein, C-terminal domain"/>
    <property type="match status" value="1"/>
</dbReference>
<keyword evidence="4" id="KW-0479">Metal-binding</keyword>